<keyword evidence="2" id="KW-1185">Reference proteome</keyword>
<dbReference type="AlphaFoldDB" id="A0AAV5KSX2"/>
<gene>
    <name evidence="1" type="ORF">SLEP1_g36725</name>
</gene>
<organism evidence="1 2">
    <name type="scientific">Rubroshorea leprosula</name>
    <dbReference type="NCBI Taxonomy" id="152421"/>
    <lineage>
        <taxon>Eukaryota</taxon>
        <taxon>Viridiplantae</taxon>
        <taxon>Streptophyta</taxon>
        <taxon>Embryophyta</taxon>
        <taxon>Tracheophyta</taxon>
        <taxon>Spermatophyta</taxon>
        <taxon>Magnoliopsida</taxon>
        <taxon>eudicotyledons</taxon>
        <taxon>Gunneridae</taxon>
        <taxon>Pentapetalae</taxon>
        <taxon>rosids</taxon>
        <taxon>malvids</taxon>
        <taxon>Malvales</taxon>
        <taxon>Dipterocarpaceae</taxon>
        <taxon>Rubroshorea</taxon>
    </lineage>
</organism>
<protein>
    <submittedName>
        <fullName evidence="1">Uncharacterized protein</fullName>
    </submittedName>
</protein>
<comment type="caution">
    <text evidence="1">The sequence shown here is derived from an EMBL/GenBank/DDBJ whole genome shotgun (WGS) entry which is preliminary data.</text>
</comment>
<name>A0AAV5KSX2_9ROSI</name>
<accession>A0AAV5KSX2</accession>
<sequence length="67" mass="7883">MNWVKWERVCKEKDEGRTEAEARGVAVQDTWVSKYSKGGHYQVSLAYKSMKQRVQCRRKLQIHVGVE</sequence>
<dbReference type="Proteomes" id="UP001054252">
    <property type="component" value="Unassembled WGS sequence"/>
</dbReference>
<evidence type="ECO:0000313" key="1">
    <source>
        <dbReference type="EMBL" id="GKV27563.1"/>
    </source>
</evidence>
<evidence type="ECO:0000313" key="2">
    <source>
        <dbReference type="Proteomes" id="UP001054252"/>
    </source>
</evidence>
<proteinExistence type="predicted"/>
<dbReference type="EMBL" id="BPVZ01000076">
    <property type="protein sequence ID" value="GKV27563.1"/>
    <property type="molecule type" value="Genomic_DNA"/>
</dbReference>
<reference evidence="1 2" key="1">
    <citation type="journal article" date="2021" name="Commun. Biol.">
        <title>The genome of Shorea leprosula (Dipterocarpaceae) highlights the ecological relevance of drought in aseasonal tropical rainforests.</title>
        <authorList>
            <person name="Ng K.K.S."/>
            <person name="Kobayashi M.J."/>
            <person name="Fawcett J.A."/>
            <person name="Hatakeyama M."/>
            <person name="Paape T."/>
            <person name="Ng C.H."/>
            <person name="Ang C.C."/>
            <person name="Tnah L.H."/>
            <person name="Lee C.T."/>
            <person name="Nishiyama T."/>
            <person name="Sese J."/>
            <person name="O'Brien M.J."/>
            <person name="Copetti D."/>
            <person name="Mohd Noor M.I."/>
            <person name="Ong R.C."/>
            <person name="Putra M."/>
            <person name="Sireger I.Z."/>
            <person name="Indrioko S."/>
            <person name="Kosugi Y."/>
            <person name="Izuno A."/>
            <person name="Isagi Y."/>
            <person name="Lee S.L."/>
            <person name="Shimizu K.K."/>
        </authorList>
    </citation>
    <scope>NUCLEOTIDE SEQUENCE [LARGE SCALE GENOMIC DNA]</scope>
    <source>
        <strain evidence="1">214</strain>
    </source>
</reference>